<accession>A0A848GLT7</accession>
<gene>
    <name evidence="4" type="ORF">HHL17_06880</name>
</gene>
<feature type="domain" description="FecR protein" evidence="2">
    <location>
        <begin position="125"/>
        <end position="210"/>
    </location>
</feature>
<dbReference type="RefSeq" id="WP_169224017.1">
    <property type="nucleotide sequence ID" value="NZ_JABBGC010000001.1"/>
</dbReference>
<reference evidence="4 5" key="1">
    <citation type="submission" date="2020-04" db="EMBL/GenBank/DDBJ databases">
        <title>Chitinophaga sp. G-6-1-13 sp. nov., isolated from soil.</title>
        <authorList>
            <person name="Dahal R.H."/>
            <person name="Chaudhary D.K."/>
        </authorList>
    </citation>
    <scope>NUCLEOTIDE SEQUENCE [LARGE SCALE GENOMIC DNA]</scope>
    <source>
        <strain evidence="4 5">G-6-1-13</strain>
    </source>
</reference>
<dbReference type="GO" id="GO:0016989">
    <property type="term" value="F:sigma factor antagonist activity"/>
    <property type="evidence" value="ECO:0007669"/>
    <property type="project" value="TreeGrafter"/>
</dbReference>
<dbReference type="PANTHER" id="PTHR30273">
    <property type="entry name" value="PERIPLASMIC SIGNAL SENSOR AND SIGMA FACTOR ACTIVATOR FECR-RELATED"/>
    <property type="match status" value="1"/>
</dbReference>
<dbReference type="PANTHER" id="PTHR30273:SF2">
    <property type="entry name" value="PROTEIN FECR"/>
    <property type="match status" value="1"/>
</dbReference>
<sequence>MKHQDNWSSYIDKTTNDNTRREILSWLQSCTDEELKDSLDRGWDLPPAPMPVSIAKELDKQLRQQGLPVDRPARVRYIRILRRAAVAACIALLAGSLFHWQQLRPHQQSVTPSPGREIANTSMHVRKLTLPDGSHIWITPGSILTVPEDYNITSRNVTLAGEGYFEVAPMTIPFHVKAGGLETTVLGTHFNIEAYPGENMTGVALSSGSVAVKVWHDSSLVLTPGHKLTYQPSSHHFTTRRFVPEKETDWKQGALVLDDVPLEAAFNRLEKRFCKKIVLTSNAGHRTHFTATYHAESLTDILQNMSFIYGFKYHETRDSVIIH</sequence>
<keyword evidence="1" id="KW-0472">Membrane</keyword>
<evidence type="ECO:0000313" key="4">
    <source>
        <dbReference type="EMBL" id="NML36918.1"/>
    </source>
</evidence>
<dbReference type="Gene3D" id="3.55.50.30">
    <property type="match status" value="1"/>
</dbReference>
<dbReference type="InterPro" id="IPR012373">
    <property type="entry name" value="Ferrdict_sens_TM"/>
</dbReference>
<feature type="transmembrane region" description="Helical" evidence="1">
    <location>
        <begin position="80"/>
        <end position="100"/>
    </location>
</feature>
<keyword evidence="1" id="KW-1133">Transmembrane helix</keyword>
<comment type="caution">
    <text evidence="4">The sequence shown here is derived from an EMBL/GenBank/DDBJ whole genome shotgun (WGS) entry which is preliminary data.</text>
</comment>
<keyword evidence="1" id="KW-0812">Transmembrane</keyword>
<keyword evidence="5" id="KW-1185">Reference proteome</keyword>
<evidence type="ECO:0000259" key="3">
    <source>
        <dbReference type="Pfam" id="PF16344"/>
    </source>
</evidence>
<feature type="domain" description="Protein FecR C-terminal" evidence="3">
    <location>
        <begin position="255"/>
        <end position="322"/>
    </location>
</feature>
<organism evidence="4 5">
    <name type="scientific">Chitinophaga fulva</name>
    <dbReference type="NCBI Taxonomy" id="2728842"/>
    <lineage>
        <taxon>Bacteria</taxon>
        <taxon>Pseudomonadati</taxon>
        <taxon>Bacteroidota</taxon>
        <taxon>Chitinophagia</taxon>
        <taxon>Chitinophagales</taxon>
        <taxon>Chitinophagaceae</taxon>
        <taxon>Chitinophaga</taxon>
    </lineage>
</organism>
<dbReference type="AlphaFoldDB" id="A0A848GLT7"/>
<dbReference type="InterPro" id="IPR006860">
    <property type="entry name" value="FecR"/>
</dbReference>
<evidence type="ECO:0000256" key="1">
    <source>
        <dbReference type="SAM" id="Phobius"/>
    </source>
</evidence>
<dbReference type="PIRSF" id="PIRSF018266">
    <property type="entry name" value="FecR"/>
    <property type="match status" value="1"/>
</dbReference>
<dbReference type="Gene3D" id="2.60.120.1440">
    <property type="match status" value="1"/>
</dbReference>
<proteinExistence type="predicted"/>
<protein>
    <submittedName>
        <fullName evidence="4">DUF4974 domain-containing protein</fullName>
    </submittedName>
</protein>
<dbReference type="Proteomes" id="UP000583266">
    <property type="component" value="Unassembled WGS sequence"/>
</dbReference>
<dbReference type="EMBL" id="JABBGC010000001">
    <property type="protein sequence ID" value="NML36918.1"/>
    <property type="molecule type" value="Genomic_DNA"/>
</dbReference>
<evidence type="ECO:0000259" key="2">
    <source>
        <dbReference type="Pfam" id="PF04773"/>
    </source>
</evidence>
<name>A0A848GLT7_9BACT</name>
<dbReference type="Pfam" id="PF04773">
    <property type="entry name" value="FecR"/>
    <property type="match status" value="1"/>
</dbReference>
<dbReference type="InterPro" id="IPR032508">
    <property type="entry name" value="FecR_C"/>
</dbReference>
<evidence type="ECO:0000313" key="5">
    <source>
        <dbReference type="Proteomes" id="UP000583266"/>
    </source>
</evidence>
<dbReference type="Pfam" id="PF16344">
    <property type="entry name" value="FecR_C"/>
    <property type="match status" value="1"/>
</dbReference>